<feature type="chain" id="PRO_5042234915" evidence="1">
    <location>
        <begin position="20"/>
        <end position="278"/>
    </location>
</feature>
<dbReference type="RefSeq" id="WP_309488019.1">
    <property type="nucleotide sequence ID" value="NZ_JAENIG010000001.1"/>
</dbReference>
<name>A0AAE2VB77_9BACT</name>
<protein>
    <submittedName>
        <fullName evidence="2">Uncharacterized protein</fullName>
    </submittedName>
</protein>
<dbReference type="AlphaFoldDB" id="A0AAE2VB77"/>
<evidence type="ECO:0000313" key="2">
    <source>
        <dbReference type="EMBL" id="MBK1853421.1"/>
    </source>
</evidence>
<evidence type="ECO:0000256" key="1">
    <source>
        <dbReference type="SAM" id="SignalP"/>
    </source>
</evidence>
<sequence length="278" mass="30526">MIRAALHLSILALSLTLAACNKAESAATNPSPPAEQHRDFKVVHTFVALCDNASQGIAPVPSKIGNGNDPANNLYWGCSDGSRAYFSKSKQWRRHSTGKAKDQPAILERLVFQHKQSRTVMVVDAWRGSEIKECMAQFCQSMAGQRYESVTIKDDQGEHRVNLAGGADLLAFIGHNGLMEFSLPALPANPKRKQDVSAVVLCCKSDRFFQKHTEPSGVTPLVMTASNMYPGAFILHDVIEGWLKHEDRGQLRLRAAKAYAKNQKISTKSALNVFAPLP</sequence>
<evidence type="ECO:0000313" key="3">
    <source>
        <dbReference type="Proteomes" id="UP000634206"/>
    </source>
</evidence>
<feature type="signal peptide" evidence="1">
    <location>
        <begin position="1"/>
        <end position="19"/>
    </location>
</feature>
<gene>
    <name evidence="2" type="ORF">JIN83_00465</name>
</gene>
<dbReference type="PROSITE" id="PS51257">
    <property type="entry name" value="PROKAR_LIPOPROTEIN"/>
    <property type="match status" value="1"/>
</dbReference>
<comment type="caution">
    <text evidence="2">The sequence shown here is derived from an EMBL/GenBank/DDBJ whole genome shotgun (WGS) entry which is preliminary data.</text>
</comment>
<keyword evidence="3" id="KW-1185">Reference proteome</keyword>
<accession>A0AAE2VB77</accession>
<proteinExistence type="predicted"/>
<dbReference type="EMBL" id="JAENIG010000001">
    <property type="protein sequence ID" value="MBK1853421.1"/>
    <property type="molecule type" value="Genomic_DNA"/>
</dbReference>
<keyword evidence="1" id="KW-0732">Signal</keyword>
<reference evidence="2" key="1">
    <citation type="submission" date="2021-01" db="EMBL/GenBank/DDBJ databases">
        <title>Modified the classification status of verrucomicrobia.</title>
        <authorList>
            <person name="Feng X."/>
        </authorList>
    </citation>
    <scope>NUCLEOTIDE SEQUENCE</scope>
    <source>
        <strain evidence="2">5K15</strain>
    </source>
</reference>
<dbReference type="Proteomes" id="UP000634206">
    <property type="component" value="Unassembled WGS sequence"/>
</dbReference>
<organism evidence="2 3">
    <name type="scientific">Oceaniferula flava</name>
    <dbReference type="NCBI Taxonomy" id="2800421"/>
    <lineage>
        <taxon>Bacteria</taxon>
        <taxon>Pseudomonadati</taxon>
        <taxon>Verrucomicrobiota</taxon>
        <taxon>Verrucomicrobiia</taxon>
        <taxon>Verrucomicrobiales</taxon>
        <taxon>Verrucomicrobiaceae</taxon>
        <taxon>Oceaniferula</taxon>
    </lineage>
</organism>